<dbReference type="EMBL" id="JAUFPN010000107">
    <property type="protein sequence ID" value="MDN3564545.1"/>
    <property type="molecule type" value="Genomic_DNA"/>
</dbReference>
<evidence type="ECO:0000313" key="3">
    <source>
        <dbReference type="Proteomes" id="UP001529369"/>
    </source>
</evidence>
<feature type="region of interest" description="Disordered" evidence="1">
    <location>
        <begin position="1"/>
        <end position="49"/>
    </location>
</feature>
<accession>A0ABT8A4E7</accession>
<comment type="caution">
    <text evidence="2">The sequence shown here is derived from an EMBL/GenBank/DDBJ whole genome shotgun (WGS) entry which is preliminary data.</text>
</comment>
<dbReference type="RefSeq" id="WP_290316344.1">
    <property type="nucleotide sequence ID" value="NZ_JAUFPN010000107.1"/>
</dbReference>
<protein>
    <submittedName>
        <fullName evidence="2">Uncharacterized protein</fullName>
    </submittedName>
</protein>
<dbReference type="Proteomes" id="UP001529369">
    <property type="component" value="Unassembled WGS sequence"/>
</dbReference>
<feature type="compositionally biased region" description="Basic and acidic residues" evidence="1">
    <location>
        <begin position="1"/>
        <end position="15"/>
    </location>
</feature>
<keyword evidence="3" id="KW-1185">Reference proteome</keyword>
<reference evidence="3" key="1">
    <citation type="journal article" date="2019" name="Int. J. Syst. Evol. Microbiol.">
        <title>The Global Catalogue of Microorganisms (GCM) 10K type strain sequencing project: providing services to taxonomists for standard genome sequencing and annotation.</title>
        <authorList>
            <consortium name="The Broad Institute Genomics Platform"/>
            <consortium name="The Broad Institute Genome Sequencing Center for Infectious Disease"/>
            <person name="Wu L."/>
            <person name="Ma J."/>
        </authorList>
    </citation>
    <scope>NUCLEOTIDE SEQUENCE [LARGE SCALE GENOMIC DNA]</scope>
    <source>
        <strain evidence="3">CECT 7131</strain>
    </source>
</reference>
<organism evidence="2 3">
    <name type="scientific">Paeniroseomonas aquatica</name>
    <dbReference type="NCBI Taxonomy" id="373043"/>
    <lineage>
        <taxon>Bacteria</taxon>
        <taxon>Pseudomonadati</taxon>
        <taxon>Pseudomonadota</taxon>
        <taxon>Alphaproteobacteria</taxon>
        <taxon>Acetobacterales</taxon>
        <taxon>Acetobacteraceae</taxon>
        <taxon>Paeniroseomonas</taxon>
    </lineage>
</organism>
<sequence>MERLRGLRRSVREADATGCGGTGATWRRDGQAPGTSGGCLPAVPRRPPA</sequence>
<evidence type="ECO:0000313" key="2">
    <source>
        <dbReference type="EMBL" id="MDN3564545.1"/>
    </source>
</evidence>
<evidence type="ECO:0000256" key="1">
    <source>
        <dbReference type="SAM" id="MobiDB-lite"/>
    </source>
</evidence>
<proteinExistence type="predicted"/>
<name>A0ABT8A4E7_9PROT</name>
<gene>
    <name evidence="2" type="ORF">QWZ14_09235</name>
</gene>